<accession>A0ABY8EEM9</accession>
<evidence type="ECO:0000313" key="1">
    <source>
        <dbReference type="EMBL" id="WFD11409.1"/>
    </source>
</evidence>
<dbReference type="RefSeq" id="WP_277733454.1">
    <property type="nucleotide sequence ID" value="NZ_CP120733.1"/>
</dbReference>
<sequence length="182" mass="20447">MGCNSCCELIKTKRVICDEKFSGTISKPNVDLGIRFPNASIVSIDAANSNIDLTVGCCELEVDTILNKFKVKVSVYVSEDLTITDGSTTIEREYVFCDEFEFEFQKCKPDGKCPEFDKDRLECQIFSISGEDNITFSNPAEGNTEMDQEFTIDFKIKIDEEVQLFVSLCPSNKTVKIDLTPQ</sequence>
<dbReference type="Proteomes" id="UP001222800">
    <property type="component" value="Chromosome"/>
</dbReference>
<protein>
    <recommendedName>
        <fullName evidence="3">DUF3794 domain-containing protein</fullName>
    </recommendedName>
</protein>
<name>A0ABY8EEM9_9FIRM</name>
<reference evidence="1 2" key="1">
    <citation type="submission" date="2023-03" db="EMBL/GenBank/DDBJ databases">
        <title>Complete genome sequence of Tepidibacter sp. SWIR-1, isolated from a deep-sea hydrothermal vent.</title>
        <authorList>
            <person name="Li X."/>
        </authorList>
    </citation>
    <scope>NUCLEOTIDE SEQUENCE [LARGE SCALE GENOMIC DNA]</scope>
    <source>
        <strain evidence="1 2">SWIR-1</strain>
    </source>
</reference>
<gene>
    <name evidence="1" type="ORF">P4S50_04850</name>
</gene>
<evidence type="ECO:0008006" key="3">
    <source>
        <dbReference type="Google" id="ProtNLM"/>
    </source>
</evidence>
<organism evidence="1 2">
    <name type="scientific">Tepidibacter hydrothermalis</name>
    <dbReference type="NCBI Taxonomy" id="3036126"/>
    <lineage>
        <taxon>Bacteria</taxon>
        <taxon>Bacillati</taxon>
        <taxon>Bacillota</taxon>
        <taxon>Clostridia</taxon>
        <taxon>Peptostreptococcales</taxon>
        <taxon>Peptostreptococcaceae</taxon>
        <taxon>Tepidibacter</taxon>
    </lineage>
</organism>
<evidence type="ECO:0000313" key="2">
    <source>
        <dbReference type="Proteomes" id="UP001222800"/>
    </source>
</evidence>
<proteinExistence type="predicted"/>
<dbReference type="EMBL" id="CP120733">
    <property type="protein sequence ID" value="WFD11409.1"/>
    <property type="molecule type" value="Genomic_DNA"/>
</dbReference>
<keyword evidence="2" id="KW-1185">Reference proteome</keyword>